<dbReference type="Pfam" id="PF05795">
    <property type="entry name" value="Plasmodium_Vir"/>
    <property type="match status" value="1"/>
</dbReference>
<reference evidence="1" key="1">
    <citation type="submission" date="2016-07" db="EMBL/GenBank/DDBJ databases">
        <authorList>
            <consortium name="Pathogen Informatics"/>
        </authorList>
    </citation>
    <scope>NUCLEOTIDE SEQUENCE</scope>
</reference>
<dbReference type="VEuPathDB" id="PlasmoDB:PVW1_100009600"/>
<gene>
    <name evidence="1" type="ORF">PVP01_0001470</name>
</gene>
<dbReference type="OrthoDB" id="388270at2759"/>
<dbReference type="VEuPathDB" id="PlasmoDB:PVP01_0001470"/>
<dbReference type="InterPro" id="IPR008780">
    <property type="entry name" value="Plasmodium_Vir"/>
</dbReference>
<evidence type="ECO:0000313" key="1">
    <source>
        <dbReference type="EMBL" id="VUZ99432.1"/>
    </source>
</evidence>
<proteinExistence type="predicted"/>
<sequence>MDKNKHLDIKNLPSLRYYTPLMRFLYFEFIVSFIKKKNIYGVSKWVNNFEKRLSDYLNVTKKINKGKLHPKICRDINYILDIITHGIYKLRGTNYVKLAHDIEITAKKLLDRDGPLGCIRKIHNITGNDIIYRKYMDDICIDIPYIKEKMKEIKQSNNCQKIVSYFEGKRKIFLDNCQHIPNNEFFNFDNVCTINKIKNELETLNCNALDEAKAQSLVEAPADAPVEPGTGELMETTLEEAQAAQKLENLLQQGLQEETPNLDTTYAAASLTGVSLFGVLLYKYTNLGSWLNSRNGSNRGMNRFPINGELNEDLLMNNFEYLQTGVPNQEYHLAYNSMPN</sequence>
<dbReference type="AlphaFoldDB" id="A0A565A3R6"/>
<organism evidence="1">
    <name type="scientific">Plasmodium vivax</name>
    <name type="common">malaria parasite P. vivax</name>
    <dbReference type="NCBI Taxonomy" id="5855"/>
    <lineage>
        <taxon>Eukaryota</taxon>
        <taxon>Sar</taxon>
        <taxon>Alveolata</taxon>
        <taxon>Apicomplexa</taxon>
        <taxon>Aconoidasida</taxon>
        <taxon>Haemosporida</taxon>
        <taxon>Plasmodiidae</taxon>
        <taxon>Plasmodium</taxon>
        <taxon>Plasmodium (Plasmodium)</taxon>
    </lineage>
</organism>
<name>A0A565A3R6_PLAVI</name>
<protein>
    <submittedName>
        <fullName evidence="1">VIR protein</fullName>
    </submittedName>
</protein>
<dbReference type="EMBL" id="FLZR02000002">
    <property type="protein sequence ID" value="VUZ99432.1"/>
    <property type="molecule type" value="Genomic_DNA"/>
</dbReference>
<dbReference type="Proteomes" id="UP000220605">
    <property type="component" value="Unassembled WGS sequence"/>
</dbReference>
<dbReference type="VEuPathDB" id="PlasmoDB:PVX_112120"/>
<accession>A0A565A3R6</accession>
<dbReference type="VEuPathDB" id="PlasmoDB:PVPAM_000032500"/>